<evidence type="ECO:0000313" key="6">
    <source>
        <dbReference type="Proteomes" id="UP001597296"/>
    </source>
</evidence>
<comment type="caution">
    <text evidence="5">The sequence shown here is derived from an EMBL/GenBank/DDBJ whole genome shotgun (WGS) entry which is preliminary data.</text>
</comment>
<feature type="domain" description="HpcH/HpaI aldolase/citrate lyase" evidence="4">
    <location>
        <begin position="18"/>
        <end position="242"/>
    </location>
</feature>
<dbReference type="EMBL" id="JBHUIY010000022">
    <property type="protein sequence ID" value="MFD2234496.1"/>
    <property type="molecule type" value="Genomic_DNA"/>
</dbReference>
<sequence>MTSAADIRSTLRHGRSSIGAWLTLPSPELAECLAGCGFDWLAVDMEHGAIGIETAGRVFIAAERHGVAPFARLPSADPYLARRLLDQGCQGLIVPVVESAEDFRAFASHCLYPPAGKRGVGLSRGNQFGDSFDTMLNHFQPLLVPQIETRAGVAAAAAIAALPMVDALFLGPYDLSASLGQAGNFATPAFADAMAEVRHACAEAGKAAGIHQVAPVLDGLEARKEEGFRLIAFGTDAQAIRHVFAPLKA</sequence>
<evidence type="ECO:0000256" key="1">
    <source>
        <dbReference type="ARBA" id="ARBA00005568"/>
    </source>
</evidence>
<dbReference type="InterPro" id="IPR050251">
    <property type="entry name" value="HpcH-HpaI_aldolase"/>
</dbReference>
<accession>A0ABW5CC76</accession>
<keyword evidence="6" id="KW-1185">Reference proteome</keyword>
<dbReference type="PANTHER" id="PTHR30502:SF0">
    <property type="entry name" value="PHOSPHOENOLPYRUVATE CARBOXYLASE FAMILY PROTEIN"/>
    <property type="match status" value="1"/>
</dbReference>
<evidence type="ECO:0000259" key="4">
    <source>
        <dbReference type="Pfam" id="PF03328"/>
    </source>
</evidence>
<dbReference type="InterPro" id="IPR040442">
    <property type="entry name" value="Pyrv_kinase-like_dom_sf"/>
</dbReference>
<evidence type="ECO:0000256" key="2">
    <source>
        <dbReference type="ARBA" id="ARBA00022723"/>
    </source>
</evidence>
<dbReference type="InterPro" id="IPR015813">
    <property type="entry name" value="Pyrv/PenolPyrv_kinase-like_dom"/>
</dbReference>
<dbReference type="InterPro" id="IPR005000">
    <property type="entry name" value="Aldolase/citrate-lyase_domain"/>
</dbReference>
<gene>
    <name evidence="5" type="ORF">ACFSNB_11830</name>
</gene>
<dbReference type="SUPFAM" id="SSF51621">
    <property type="entry name" value="Phosphoenolpyruvate/pyruvate domain"/>
    <property type="match status" value="1"/>
</dbReference>
<dbReference type="Gene3D" id="3.20.20.60">
    <property type="entry name" value="Phosphoenolpyruvate-binding domains"/>
    <property type="match status" value="1"/>
</dbReference>
<keyword evidence="2" id="KW-0479">Metal-binding</keyword>
<keyword evidence="3 5" id="KW-0456">Lyase</keyword>
<dbReference type="Proteomes" id="UP001597296">
    <property type="component" value="Unassembled WGS sequence"/>
</dbReference>
<organism evidence="5 6">
    <name type="scientific">Phaeospirillum tilakii</name>
    <dbReference type="NCBI Taxonomy" id="741673"/>
    <lineage>
        <taxon>Bacteria</taxon>
        <taxon>Pseudomonadati</taxon>
        <taxon>Pseudomonadota</taxon>
        <taxon>Alphaproteobacteria</taxon>
        <taxon>Rhodospirillales</taxon>
        <taxon>Rhodospirillaceae</taxon>
        <taxon>Phaeospirillum</taxon>
    </lineage>
</organism>
<protein>
    <submittedName>
        <fullName evidence="5">HpcH/HpaI aldolase/citrate lyase family protein</fullName>
    </submittedName>
</protein>
<dbReference type="RefSeq" id="WP_377316763.1">
    <property type="nucleotide sequence ID" value="NZ_JBHUIY010000022.1"/>
</dbReference>
<dbReference type="PANTHER" id="PTHR30502">
    <property type="entry name" value="2-KETO-3-DEOXY-L-RHAMNONATE ALDOLASE"/>
    <property type="match status" value="1"/>
</dbReference>
<dbReference type="Pfam" id="PF03328">
    <property type="entry name" value="HpcH_HpaI"/>
    <property type="match status" value="1"/>
</dbReference>
<name>A0ABW5CC76_9PROT</name>
<comment type="similarity">
    <text evidence="1">Belongs to the HpcH/HpaI aldolase family.</text>
</comment>
<evidence type="ECO:0000313" key="5">
    <source>
        <dbReference type="EMBL" id="MFD2234496.1"/>
    </source>
</evidence>
<evidence type="ECO:0000256" key="3">
    <source>
        <dbReference type="ARBA" id="ARBA00023239"/>
    </source>
</evidence>
<proteinExistence type="inferred from homology"/>
<reference evidence="6" key="1">
    <citation type="journal article" date="2019" name="Int. J. Syst. Evol. Microbiol.">
        <title>The Global Catalogue of Microorganisms (GCM) 10K type strain sequencing project: providing services to taxonomists for standard genome sequencing and annotation.</title>
        <authorList>
            <consortium name="The Broad Institute Genomics Platform"/>
            <consortium name="The Broad Institute Genome Sequencing Center for Infectious Disease"/>
            <person name="Wu L."/>
            <person name="Ma J."/>
        </authorList>
    </citation>
    <scope>NUCLEOTIDE SEQUENCE [LARGE SCALE GENOMIC DNA]</scope>
    <source>
        <strain evidence="6">KCTC 15012</strain>
    </source>
</reference>
<dbReference type="GO" id="GO:0016829">
    <property type="term" value="F:lyase activity"/>
    <property type="evidence" value="ECO:0007669"/>
    <property type="project" value="UniProtKB-KW"/>
</dbReference>